<dbReference type="EMBL" id="JQHM01000017">
    <property type="protein sequence ID" value="KFX00666.1"/>
    <property type="molecule type" value="Genomic_DNA"/>
</dbReference>
<feature type="binding site" evidence="12">
    <location>
        <position position="228"/>
    </location>
    <ligand>
        <name>Ca(2+)</name>
        <dbReference type="ChEBI" id="CHEBI:29108"/>
        <label>1</label>
    </ligand>
</feature>
<keyword evidence="6 12" id="KW-0106">Calcium</keyword>
<dbReference type="CDD" id="cd01347">
    <property type="entry name" value="ligand_gated_channel"/>
    <property type="match status" value="1"/>
</dbReference>
<feature type="binding site" evidence="12">
    <location>
        <position position="228"/>
    </location>
    <ligand>
        <name>Ca(2+)</name>
        <dbReference type="ChEBI" id="CHEBI:29108"/>
        <label>2</label>
    </ligand>
</feature>
<evidence type="ECO:0000256" key="2">
    <source>
        <dbReference type="ARBA" id="ARBA00022448"/>
    </source>
</evidence>
<dbReference type="NCBIfam" id="TIGR01779">
    <property type="entry name" value="TonB-B12"/>
    <property type="match status" value="1"/>
</dbReference>
<dbReference type="InterPro" id="IPR010101">
    <property type="entry name" value="B12_transptr_BtuB"/>
</dbReference>
<keyword evidence="12" id="KW-0479">Metal-binding</keyword>
<dbReference type="Gene3D" id="2.40.170.20">
    <property type="entry name" value="TonB-dependent receptor, beta-barrel domain"/>
    <property type="match status" value="1"/>
</dbReference>
<comment type="similarity">
    <text evidence="12">Belongs to the TonB-dependent receptor family. BtuB (TC 1.B.14.3.1) subfamily.</text>
</comment>
<comment type="caution">
    <text evidence="12">Lacks conserved residue(s) required for the propagation of feature annotation.</text>
</comment>
<evidence type="ECO:0000256" key="5">
    <source>
        <dbReference type="ARBA" id="ARBA00022729"/>
    </source>
</evidence>
<keyword evidence="3 12" id="KW-1134">Transmembrane beta strand</keyword>
<dbReference type="InterPro" id="IPR039426">
    <property type="entry name" value="TonB-dep_rcpt-like"/>
</dbReference>
<comment type="subcellular location">
    <subcellularLocation>
        <location evidence="1 12 13">Cell outer membrane</location>
        <topology evidence="1 12 13">Multi-pass membrane protein</topology>
    </subcellularLocation>
</comment>
<sequence precursor="true">MIKKISLLTALSVTAFSGWAQENSSFQNSSSHNTSSEKNADDVVVTANRFAQPVSSVLAANSIVTRADIDRWQAKSLNDVMRRLPGVDIAENGGRGQLGSVFIRGGSASHVLVLVDGVRLASAGVSGSVDFSQIPLSLVQRIEYIRGPRSAVYGSDAISGVINIITERDQDGGVLNAGYGSHAYQNYDGSVRGHVSDNTIVSVAGSYETTHGFNVYPSSPMPTDRDNDGYRSKSFWGALEQRFTENASGFFRAYGYDNNTDYDVASAFPGNDKRYLNTRNYDAGLKFNDGIYSSQLTASYQTYDDLNFNDLIGKYNGTITQIEQRNLQWGNVFTVGNGSVSVGADWRNERAQPGGGAAYTQAHSRDNTGVYLTTQQQLGSVTLEGAVRGDDNQQYGRHGTWQTGAAWEFVDGYRLVGSYGTAFKAPTFDKIYDTAYSQGNPNLSPEESKQWEVGVEGLSGPVNWRISGYRNEVTDLINYRAINFSTGTYDNIGKAIMTGAEFTANYDTGWLSHQVTLEYLDAKDKTADKALARRAHKKAKYELSTTVDDVNISLTWLYQGARPDTNFDPVTFQPQPVKLGGYSLWDLAASYPVTSHLTVRGRIANLFDKDYETAYGYRTAGREYYLTGSYTF</sequence>
<dbReference type="NCBIfam" id="NF007926">
    <property type="entry name" value="PRK10641.1"/>
    <property type="match status" value="1"/>
</dbReference>
<dbReference type="eggNOG" id="COG4206">
    <property type="taxonomic scope" value="Bacteria"/>
</dbReference>
<feature type="binding site" evidence="12">
    <location>
        <position position="98"/>
    </location>
    <ligand>
        <name>cyanocob(III)alamin</name>
        <dbReference type="ChEBI" id="CHEBI:17439"/>
    </ligand>
</feature>
<dbReference type="GO" id="GO:0015420">
    <property type="term" value="F:ABC-type vitamin B12 transporter activity"/>
    <property type="evidence" value="ECO:0007669"/>
    <property type="project" value="InterPro"/>
</dbReference>
<dbReference type="PROSITE" id="PS01156">
    <property type="entry name" value="TONB_DEPENDENT_REC_2"/>
    <property type="match status" value="1"/>
</dbReference>
<feature type="binding site" evidence="12">
    <location>
        <position position="272"/>
    </location>
    <ligand>
        <name>Ca(2+)</name>
        <dbReference type="ChEBI" id="CHEBI:29108"/>
        <label>2</label>
    </ligand>
</feature>
<feature type="binding site" evidence="12">
    <location>
        <position position="100"/>
    </location>
    <ligand>
        <name>cyanocob(III)alamin</name>
        <dbReference type="ChEBI" id="CHEBI:17439"/>
    </ligand>
</feature>
<evidence type="ECO:0000259" key="15">
    <source>
        <dbReference type="Pfam" id="PF00593"/>
    </source>
</evidence>
<evidence type="ECO:0000256" key="7">
    <source>
        <dbReference type="ARBA" id="ARBA00023065"/>
    </source>
</evidence>
<keyword evidence="8 12" id="KW-0798">TonB box</keyword>
<dbReference type="PANTHER" id="PTHR30069:SF53">
    <property type="entry name" value="COLICIN I RECEPTOR-RELATED"/>
    <property type="match status" value="1"/>
</dbReference>
<comment type="caution">
    <text evidence="17">The sequence shown here is derived from an EMBL/GenBank/DDBJ whole genome shotgun (WGS) entry which is preliminary data.</text>
</comment>
<dbReference type="GO" id="GO:0009279">
    <property type="term" value="C:cell outer membrane"/>
    <property type="evidence" value="ECO:0007669"/>
    <property type="project" value="UniProtKB-SubCell"/>
</dbReference>
<feature type="binding site" evidence="12">
    <location>
        <position position="263"/>
    </location>
    <ligand>
        <name>Ca(2+)</name>
        <dbReference type="ChEBI" id="CHEBI:29108"/>
        <label>2</label>
    </ligand>
</feature>
<gene>
    <name evidence="12 17" type="primary">btuB</name>
    <name evidence="17" type="ORF">KP22_19675</name>
</gene>
<proteinExistence type="inferred from homology"/>
<feature type="binding site" evidence="12">
    <location>
        <position position="214"/>
    </location>
    <ligand>
        <name>Ca(2+)</name>
        <dbReference type="ChEBI" id="CHEBI:29108"/>
        <label>1</label>
    </ligand>
</feature>
<keyword evidence="10 12" id="KW-0472">Membrane</keyword>
<name>A0A093RS44_9GAMM</name>
<keyword evidence="7 12" id="KW-0406">Ion transport</keyword>
<dbReference type="InterPro" id="IPR000531">
    <property type="entry name" value="Beta-barrel_TonB"/>
</dbReference>
<feature type="binding site" evidence="12">
    <location>
        <position position="226"/>
    </location>
    <ligand>
        <name>Ca(2+)</name>
        <dbReference type="ChEBI" id="CHEBI:29108"/>
        <label>2</label>
    </ligand>
</feature>
<dbReference type="GO" id="GO:0015288">
    <property type="term" value="F:porin activity"/>
    <property type="evidence" value="ECO:0007669"/>
    <property type="project" value="UniProtKB-KW"/>
</dbReference>
<feature type="binding site" evidence="12">
    <location>
        <position position="262"/>
    </location>
    <ligand>
        <name>Ca(2+)</name>
        <dbReference type="ChEBI" id="CHEBI:29108"/>
        <label>2</label>
    </ligand>
</feature>
<dbReference type="GO" id="GO:0046872">
    <property type="term" value="F:metal ion binding"/>
    <property type="evidence" value="ECO:0007669"/>
    <property type="project" value="UniProtKB-KW"/>
</dbReference>
<evidence type="ECO:0000256" key="1">
    <source>
        <dbReference type="ARBA" id="ARBA00004571"/>
    </source>
</evidence>
<evidence type="ECO:0000259" key="16">
    <source>
        <dbReference type="Pfam" id="PF07715"/>
    </source>
</evidence>
<comment type="function">
    <text evidence="12">Involved in the active translocation of vitamin B12 (cyanocobalamin) across the outer membrane to the periplasmic space. It derives its energy for transport by interacting with the trans-periplasmic membrane protein TonB.</text>
</comment>
<dbReference type="Pfam" id="PF07715">
    <property type="entry name" value="Plug"/>
    <property type="match status" value="1"/>
</dbReference>
<dbReference type="InterPro" id="IPR012910">
    <property type="entry name" value="Plug_dom"/>
</dbReference>
<feature type="binding site" evidence="12">
    <location>
        <position position="318"/>
    </location>
    <ligand>
        <name>cyanocob(III)alamin</name>
        <dbReference type="ChEBI" id="CHEBI:17439"/>
    </ligand>
</feature>
<evidence type="ECO:0000256" key="3">
    <source>
        <dbReference type="ARBA" id="ARBA00022452"/>
    </source>
</evidence>
<feature type="signal peptide" evidence="12">
    <location>
        <begin position="1"/>
        <end position="20"/>
    </location>
</feature>
<evidence type="ECO:0000256" key="4">
    <source>
        <dbReference type="ARBA" id="ARBA00022692"/>
    </source>
</evidence>
<dbReference type="InterPro" id="IPR010917">
    <property type="entry name" value="TonB_rcpt_CS"/>
</dbReference>
<feature type="short sequence motif" description="TonB box" evidence="12">
    <location>
        <begin position="41"/>
        <end position="48"/>
    </location>
</feature>
<dbReference type="RefSeq" id="WP_039325816.1">
    <property type="nucleotide sequence ID" value="NZ_JQHM01000017.1"/>
</dbReference>
<keyword evidence="11 12" id="KW-0998">Cell outer membrane</keyword>
<dbReference type="Proteomes" id="UP000032874">
    <property type="component" value="Unassembled WGS sequence"/>
</dbReference>
<feature type="short sequence motif" description="TonB C-terminal box" evidence="12 14">
    <location>
        <begin position="615"/>
        <end position="632"/>
    </location>
</feature>
<accession>A0A093RS44</accession>
<evidence type="ECO:0000256" key="9">
    <source>
        <dbReference type="ARBA" id="ARBA00023114"/>
    </source>
</evidence>
<dbReference type="InterPro" id="IPR037066">
    <property type="entry name" value="Plug_dom_sf"/>
</dbReference>
<dbReference type="Pfam" id="PF00593">
    <property type="entry name" value="TonB_dep_Rec_b-barrel"/>
    <property type="match status" value="1"/>
</dbReference>
<evidence type="ECO:0000256" key="10">
    <source>
        <dbReference type="ARBA" id="ARBA00023136"/>
    </source>
</evidence>
<feature type="binding site" evidence="12">
    <location>
        <position position="263"/>
    </location>
    <ligand>
        <name>Ca(2+)</name>
        <dbReference type="ChEBI" id="CHEBI:29108"/>
        <label>1</label>
    </ligand>
</feature>
<organism evidence="17 18">
    <name type="scientific">Pectobacterium betavasculorum</name>
    <dbReference type="NCBI Taxonomy" id="55207"/>
    <lineage>
        <taxon>Bacteria</taxon>
        <taxon>Pseudomonadati</taxon>
        <taxon>Pseudomonadota</taxon>
        <taxon>Gammaproteobacteria</taxon>
        <taxon>Enterobacterales</taxon>
        <taxon>Pectobacteriaceae</taxon>
        <taxon>Pectobacterium</taxon>
    </lineage>
</organism>
<dbReference type="GO" id="GO:0006811">
    <property type="term" value="P:monoatomic ion transport"/>
    <property type="evidence" value="ECO:0007669"/>
    <property type="project" value="UniProtKB-KW"/>
</dbReference>
<feature type="chain" id="PRO_5008983053" description="Vitamin B12 transporter BtuB" evidence="12">
    <location>
        <begin position="21"/>
        <end position="632"/>
    </location>
</feature>
<evidence type="ECO:0000256" key="8">
    <source>
        <dbReference type="ARBA" id="ARBA00023077"/>
    </source>
</evidence>
<evidence type="ECO:0000256" key="14">
    <source>
        <dbReference type="PROSITE-ProRule" id="PRU10144"/>
    </source>
</evidence>
<dbReference type="PANTHER" id="PTHR30069">
    <property type="entry name" value="TONB-DEPENDENT OUTER MEMBRANE RECEPTOR"/>
    <property type="match status" value="1"/>
</dbReference>
<keyword evidence="5 12" id="KW-0732">Signal</keyword>
<dbReference type="AlphaFoldDB" id="A0A093RS44"/>
<feature type="domain" description="TonB-dependent receptor-like beta-barrel" evidence="15">
    <location>
        <begin position="225"/>
        <end position="606"/>
    </location>
</feature>
<keyword evidence="2 12" id="KW-0813">Transport</keyword>
<feature type="binding site" evidence="12">
    <location>
        <position position="226"/>
    </location>
    <ligand>
        <name>Ca(2+)</name>
        <dbReference type="ChEBI" id="CHEBI:29108"/>
        <label>1</label>
    </ligand>
</feature>
<keyword evidence="9 12" id="KW-0626">Porin</keyword>
<dbReference type="Gene3D" id="2.170.130.10">
    <property type="entry name" value="TonB-dependent receptor, plug domain"/>
    <property type="match status" value="1"/>
</dbReference>
<dbReference type="SUPFAM" id="SSF56935">
    <property type="entry name" value="Porins"/>
    <property type="match status" value="1"/>
</dbReference>
<evidence type="ECO:0000313" key="18">
    <source>
        <dbReference type="Proteomes" id="UP000032874"/>
    </source>
</evidence>
<feature type="binding site" evidence="12">
    <location>
        <begin position="125"/>
        <end position="126"/>
    </location>
    <ligand>
        <name>cyanocob(III)alamin</name>
        <dbReference type="ChEBI" id="CHEBI:17439"/>
    </ligand>
</feature>
<dbReference type="STRING" id="55207.KP22_19675"/>
<evidence type="ECO:0000256" key="12">
    <source>
        <dbReference type="HAMAP-Rule" id="MF_01531"/>
    </source>
</evidence>
<reference evidence="17 18" key="1">
    <citation type="submission" date="2014-08" db="EMBL/GenBank/DDBJ databases">
        <title>Genome sequences of NCPPB Pectobacterium isolates.</title>
        <authorList>
            <person name="Glover R.H."/>
            <person name="Sapp M."/>
            <person name="Elphinstone J."/>
        </authorList>
    </citation>
    <scope>NUCLEOTIDE SEQUENCE [LARGE SCALE GENOMIC DNA]</scope>
    <source>
        <strain evidence="17 18">NCPPB 2795</strain>
    </source>
</reference>
<feature type="domain" description="TonB-dependent receptor plug" evidence="16">
    <location>
        <begin position="55"/>
        <end position="161"/>
    </location>
</feature>
<evidence type="ECO:0000313" key="17">
    <source>
        <dbReference type="EMBL" id="KFX00666.1"/>
    </source>
</evidence>
<keyword evidence="4 12" id="KW-0812">Transmembrane</keyword>
<evidence type="ECO:0000256" key="6">
    <source>
        <dbReference type="ARBA" id="ARBA00022837"/>
    </source>
</evidence>
<protein>
    <recommendedName>
        <fullName evidence="12">Vitamin B12 transporter BtuB</fullName>
    </recommendedName>
    <alternativeName>
        <fullName evidence="12">Cobalamin receptor</fullName>
    </alternativeName>
    <alternativeName>
        <fullName evidence="12">Outer membrane cobalamin translocator</fullName>
    </alternativeName>
</protein>
<feature type="binding site" evidence="12">
    <location>
        <position position="533"/>
    </location>
    <ligand>
        <name>cyanocob(III)alamin</name>
        <dbReference type="ChEBI" id="CHEBI:17439"/>
    </ligand>
</feature>
<evidence type="ECO:0000256" key="13">
    <source>
        <dbReference type="PROSITE-ProRule" id="PRU01360"/>
    </source>
</evidence>
<dbReference type="PROSITE" id="PS52016">
    <property type="entry name" value="TONB_DEPENDENT_REC_3"/>
    <property type="match status" value="1"/>
</dbReference>
<evidence type="ECO:0000256" key="11">
    <source>
        <dbReference type="ARBA" id="ARBA00023237"/>
    </source>
</evidence>
<dbReference type="GO" id="GO:0046930">
    <property type="term" value="C:pore complex"/>
    <property type="evidence" value="ECO:0007669"/>
    <property type="project" value="UniProtKB-KW"/>
</dbReference>
<dbReference type="InterPro" id="IPR036942">
    <property type="entry name" value="Beta-barrel_TonB_sf"/>
</dbReference>
<dbReference type="FunFam" id="2.170.130.10:FF:000002">
    <property type="entry name" value="Vitamin B12 transporter BtuB"/>
    <property type="match status" value="1"/>
</dbReference>
<dbReference type="HAMAP" id="MF_01531">
    <property type="entry name" value="BtuB"/>
    <property type="match status" value="1"/>
</dbReference>